<dbReference type="Pfam" id="PF00072">
    <property type="entry name" value="Response_reg"/>
    <property type="match status" value="1"/>
</dbReference>
<name>A0A495J8N2_9SPHI</name>
<dbReference type="PANTHER" id="PTHR44520:SF1">
    <property type="entry name" value="TWO-COMPONENT SYSTEM REGULATORY PROTEIN"/>
    <property type="match status" value="1"/>
</dbReference>
<dbReference type="AlphaFoldDB" id="A0A495J8N2"/>
<dbReference type="CDD" id="cd17557">
    <property type="entry name" value="REC_Rcp-like"/>
    <property type="match status" value="1"/>
</dbReference>
<dbReference type="EMBL" id="RBKU01000001">
    <property type="protein sequence ID" value="RKR85356.1"/>
    <property type="molecule type" value="Genomic_DNA"/>
</dbReference>
<sequence>MSFDDVEILFAEDSLDDAMLTMRALKKSGFANTVHHVKDGAEALNFIYGKGEYAGRDLKKHPKLILLDLKMPKISGLEVLEKIKSDPEFKSIPIVILTSSKEDPDIQKCYALGANSYIAKPVESDNFFEAIKGIGLYWIILSQLPD</sequence>
<keyword evidence="1" id="KW-0597">Phosphoprotein</keyword>
<proteinExistence type="predicted"/>
<protein>
    <submittedName>
        <fullName evidence="3">CheY-like chemotaxis protein</fullName>
    </submittedName>
</protein>
<feature type="domain" description="Response regulatory" evidence="2">
    <location>
        <begin position="7"/>
        <end position="135"/>
    </location>
</feature>
<dbReference type="InterPro" id="IPR001789">
    <property type="entry name" value="Sig_transdc_resp-reg_receiver"/>
</dbReference>
<comment type="caution">
    <text evidence="3">The sequence shown here is derived from an EMBL/GenBank/DDBJ whole genome shotgun (WGS) entry which is preliminary data.</text>
</comment>
<feature type="modified residue" description="4-aspartylphosphate" evidence="1">
    <location>
        <position position="68"/>
    </location>
</feature>
<evidence type="ECO:0000256" key="1">
    <source>
        <dbReference type="PROSITE-ProRule" id="PRU00169"/>
    </source>
</evidence>
<evidence type="ECO:0000313" key="4">
    <source>
        <dbReference type="Proteomes" id="UP000268007"/>
    </source>
</evidence>
<dbReference type="RefSeq" id="WP_121201413.1">
    <property type="nucleotide sequence ID" value="NZ_RBKU01000001.1"/>
</dbReference>
<dbReference type="SMART" id="SM00448">
    <property type="entry name" value="REC"/>
    <property type="match status" value="1"/>
</dbReference>
<gene>
    <name evidence="3" type="ORF">BDD43_5625</name>
</gene>
<dbReference type="OrthoDB" id="7631574at2"/>
<dbReference type="InterPro" id="IPR052893">
    <property type="entry name" value="TCS_response_regulator"/>
</dbReference>
<dbReference type="SUPFAM" id="SSF52172">
    <property type="entry name" value="CheY-like"/>
    <property type="match status" value="1"/>
</dbReference>
<keyword evidence="4" id="KW-1185">Reference proteome</keyword>
<accession>A0A495J8N2</accession>
<evidence type="ECO:0000313" key="3">
    <source>
        <dbReference type="EMBL" id="RKR85356.1"/>
    </source>
</evidence>
<dbReference type="PANTHER" id="PTHR44520">
    <property type="entry name" value="RESPONSE REGULATOR RCP1-RELATED"/>
    <property type="match status" value="1"/>
</dbReference>
<dbReference type="InterPro" id="IPR011006">
    <property type="entry name" value="CheY-like_superfamily"/>
</dbReference>
<dbReference type="GO" id="GO:0000160">
    <property type="term" value="P:phosphorelay signal transduction system"/>
    <property type="evidence" value="ECO:0007669"/>
    <property type="project" value="InterPro"/>
</dbReference>
<dbReference type="PROSITE" id="PS50110">
    <property type="entry name" value="RESPONSE_REGULATORY"/>
    <property type="match status" value="1"/>
</dbReference>
<dbReference type="Proteomes" id="UP000268007">
    <property type="component" value="Unassembled WGS sequence"/>
</dbReference>
<organism evidence="3 4">
    <name type="scientific">Mucilaginibacter gracilis</name>
    <dbReference type="NCBI Taxonomy" id="423350"/>
    <lineage>
        <taxon>Bacteria</taxon>
        <taxon>Pseudomonadati</taxon>
        <taxon>Bacteroidota</taxon>
        <taxon>Sphingobacteriia</taxon>
        <taxon>Sphingobacteriales</taxon>
        <taxon>Sphingobacteriaceae</taxon>
        <taxon>Mucilaginibacter</taxon>
    </lineage>
</organism>
<evidence type="ECO:0000259" key="2">
    <source>
        <dbReference type="PROSITE" id="PS50110"/>
    </source>
</evidence>
<dbReference type="Gene3D" id="3.40.50.2300">
    <property type="match status" value="1"/>
</dbReference>
<reference evidence="3 4" key="1">
    <citation type="submission" date="2018-10" db="EMBL/GenBank/DDBJ databases">
        <title>Genomic Encyclopedia of Archaeal and Bacterial Type Strains, Phase II (KMG-II): from individual species to whole genera.</title>
        <authorList>
            <person name="Goeker M."/>
        </authorList>
    </citation>
    <scope>NUCLEOTIDE SEQUENCE [LARGE SCALE GENOMIC DNA]</scope>
    <source>
        <strain evidence="3 4">DSM 18602</strain>
    </source>
</reference>